<protein>
    <submittedName>
        <fullName evidence="7">Chitin-binding protein CbpD</fullName>
    </submittedName>
</protein>
<keyword evidence="3" id="KW-0732">Signal</keyword>
<dbReference type="SUPFAM" id="SSF81296">
    <property type="entry name" value="E set domains"/>
    <property type="match status" value="1"/>
</dbReference>
<sequence length="382" mass="42257">MGTASRVGEACKRLFPDGPPVRLLADLTVRTLGVTVDKHSYHTPMTISRQTHLKPFLVLLGSLLATQALAHGSMEVPISRVYNCYKGNPEFPTSTACKALIAHSGKPQLYEWNAIRQTKANDRHRQFIPDGQLCSGGNASHRGLDLTRTDWQSTLMLPDAQGNFEFVFHATALHATKTMQLFITHDGYDPSQPLKWSDLEDAPFCTATNLTDEDHRYRMNCPLPKAKKGPHVIYAIWQRADSTEAFYSCSDVSFPETAVAPTRWKELGKVLAQADLPAQSQVTFRLFDRTGKDIESHSLQLDAATPAATWLFRLAQKVNATSRHVKVGVLNASGEVPPVESRQSNSVYVQEAGYHFQLDVDEPADSRSRPLPPPPDEGGGCH</sequence>
<feature type="region of interest" description="Disordered" evidence="4">
    <location>
        <begin position="359"/>
        <end position="382"/>
    </location>
</feature>
<feature type="domain" description="N-acetylglucosamine binding protein A" evidence="6">
    <location>
        <begin position="264"/>
        <end position="361"/>
    </location>
</feature>
<proteinExistence type="predicted"/>
<evidence type="ECO:0000259" key="6">
    <source>
        <dbReference type="Pfam" id="PF18416"/>
    </source>
</evidence>
<evidence type="ECO:0000259" key="5">
    <source>
        <dbReference type="Pfam" id="PF03067"/>
    </source>
</evidence>
<comment type="caution">
    <text evidence="7">The sequence shown here is derived from an EMBL/GenBank/DDBJ whole genome shotgun (WGS) entry which is preliminary data.</text>
</comment>
<accession>Q08P10</accession>
<dbReference type="Pfam" id="PF18416">
    <property type="entry name" value="GbpA_2"/>
    <property type="match status" value="1"/>
</dbReference>
<dbReference type="Pfam" id="PF03067">
    <property type="entry name" value="LPMO_10"/>
    <property type="match status" value="1"/>
</dbReference>
<evidence type="ECO:0000313" key="8">
    <source>
        <dbReference type="Proteomes" id="UP000032702"/>
    </source>
</evidence>
<dbReference type="InterPro" id="IPR041029">
    <property type="entry name" value="GbpA_2"/>
</dbReference>
<dbReference type="Proteomes" id="UP000032702">
    <property type="component" value="Unassembled WGS sequence"/>
</dbReference>
<reference evidence="7 8" key="1">
    <citation type="submission" date="2006-04" db="EMBL/GenBank/DDBJ databases">
        <authorList>
            <person name="Nierman W.C."/>
        </authorList>
    </citation>
    <scope>NUCLEOTIDE SEQUENCE [LARGE SCALE GENOMIC DNA]</scope>
    <source>
        <strain evidence="7 8">DW4/3-1</strain>
    </source>
</reference>
<evidence type="ECO:0000256" key="2">
    <source>
        <dbReference type="ARBA" id="ARBA00022669"/>
    </source>
</evidence>
<dbReference type="CDD" id="cd21177">
    <property type="entry name" value="LPMO_AA10"/>
    <property type="match status" value="1"/>
</dbReference>
<dbReference type="EMBL" id="AAMD01000259">
    <property type="protein sequence ID" value="EAU62219.1"/>
    <property type="molecule type" value="Genomic_DNA"/>
</dbReference>
<feature type="domain" description="Chitin-binding type-4" evidence="5">
    <location>
        <begin position="71"/>
        <end position="252"/>
    </location>
</feature>
<name>Q08P10_STIAD</name>
<dbReference type="Gene3D" id="3.30.70.2150">
    <property type="match status" value="1"/>
</dbReference>
<keyword evidence="1" id="KW-0964">Secreted</keyword>
<dbReference type="InterPro" id="IPR051024">
    <property type="entry name" value="GlcNAc_Chitin_IntDeg"/>
</dbReference>
<evidence type="ECO:0000256" key="4">
    <source>
        <dbReference type="SAM" id="MobiDB-lite"/>
    </source>
</evidence>
<dbReference type="AlphaFoldDB" id="Q08P10"/>
<dbReference type="Gene3D" id="2.70.50.50">
    <property type="entry name" value="chitin-binding protein cbp21"/>
    <property type="match status" value="1"/>
</dbReference>
<evidence type="ECO:0000256" key="1">
    <source>
        <dbReference type="ARBA" id="ARBA00022525"/>
    </source>
</evidence>
<dbReference type="InterPro" id="IPR014756">
    <property type="entry name" value="Ig_E-set"/>
</dbReference>
<gene>
    <name evidence="7" type="ORF">STIAU_3564</name>
</gene>
<dbReference type="PANTHER" id="PTHR34823:SF1">
    <property type="entry name" value="CHITIN-BINDING TYPE-4 DOMAIN-CONTAINING PROTEIN"/>
    <property type="match status" value="1"/>
</dbReference>
<dbReference type="PATRIC" id="fig|378806.16.peg.969"/>
<dbReference type="PANTHER" id="PTHR34823">
    <property type="entry name" value="GLCNAC-BINDING PROTEIN A"/>
    <property type="match status" value="1"/>
</dbReference>
<dbReference type="InterPro" id="IPR004302">
    <property type="entry name" value="Cellulose/chitin-bd_N"/>
</dbReference>
<organism evidence="7 8">
    <name type="scientific">Stigmatella aurantiaca (strain DW4/3-1)</name>
    <dbReference type="NCBI Taxonomy" id="378806"/>
    <lineage>
        <taxon>Bacteria</taxon>
        <taxon>Pseudomonadati</taxon>
        <taxon>Myxococcota</taxon>
        <taxon>Myxococcia</taxon>
        <taxon>Myxococcales</taxon>
        <taxon>Cystobacterineae</taxon>
        <taxon>Archangiaceae</taxon>
        <taxon>Stigmatella</taxon>
    </lineage>
</organism>
<evidence type="ECO:0000256" key="3">
    <source>
        <dbReference type="ARBA" id="ARBA00022729"/>
    </source>
</evidence>
<evidence type="ECO:0000313" key="7">
    <source>
        <dbReference type="EMBL" id="EAU62219.1"/>
    </source>
</evidence>
<dbReference type="GO" id="GO:0008061">
    <property type="term" value="F:chitin binding"/>
    <property type="evidence" value="ECO:0007669"/>
    <property type="project" value="UniProtKB-KW"/>
</dbReference>
<keyword evidence="2" id="KW-0147">Chitin-binding</keyword>